<gene>
    <name evidence="3" type="ORF">AB1Y20_014206</name>
</gene>
<dbReference type="SUPFAM" id="SSF48350">
    <property type="entry name" value="GTPase activation domain, GAP"/>
    <property type="match status" value="1"/>
</dbReference>
<keyword evidence="4" id="KW-1185">Reference proteome</keyword>
<dbReference type="EMBL" id="JBGBPQ010000028">
    <property type="protein sequence ID" value="KAL1496602.1"/>
    <property type="molecule type" value="Genomic_DNA"/>
</dbReference>
<feature type="region of interest" description="Disordered" evidence="1">
    <location>
        <begin position="83"/>
        <end position="105"/>
    </location>
</feature>
<dbReference type="PANTHER" id="PTHR45808">
    <property type="entry name" value="RHO GTPASE-ACTIVATING PROTEIN 68F"/>
    <property type="match status" value="1"/>
</dbReference>
<dbReference type="Gene3D" id="1.10.555.10">
    <property type="entry name" value="Rho GTPase activation protein"/>
    <property type="match status" value="1"/>
</dbReference>
<dbReference type="InterPro" id="IPR008936">
    <property type="entry name" value="Rho_GTPase_activation_prot"/>
</dbReference>
<dbReference type="Pfam" id="PF00620">
    <property type="entry name" value="RhoGAP"/>
    <property type="match status" value="1"/>
</dbReference>
<sequence length="500" mass="54059">MEVWQERSFFYVENGDQRQGPVPLSRLSELYAAQQIDGDSLVWSDRGMDSWLKLKDTAFFPFVTPGQSGAALAALAPLVTSSPSCDGSVPSSPTRLLAGQTGGHQDANRVQLQSVDLGEPSPPKPSDLRAMRSMGGSSMYSGIKGFLAGWLPSRKPPNHLVNRGILHADPSSSSKGSASVGIFGGDLQAILRREDTEDGVPKIVRVLMAKLRANGEEGLRSEGIFRVPGDSTEMRELRESINQGADVEAQIDKCDNLHSVAGLLKMFFRELEQPILTFDLYDDFIRVSTVMGSPSPGTDVSELQSLLQRLPGGQAVLLRHLMLFLAQVASYTSESKMNVGNTAAVFAPNLLRPRVESIEQLADTSHVVNLIAFMISEPHRIFSAFGNERAPASSRVQSNDCLAANDSHASKLQAGPRLTQVASPGATPATADGSKPWYYLNDNLEQQGPIKWEELQQLFSASRLNGSSYVFTEGMTDWTPASNLNITGAEPKPATLDVGS</sequence>
<feature type="compositionally biased region" description="Low complexity" evidence="1">
    <location>
        <begin position="83"/>
        <end position="93"/>
    </location>
</feature>
<dbReference type="Proteomes" id="UP001515480">
    <property type="component" value="Unassembled WGS sequence"/>
</dbReference>
<dbReference type="GO" id="GO:0005096">
    <property type="term" value="F:GTPase activator activity"/>
    <property type="evidence" value="ECO:0007669"/>
    <property type="project" value="TreeGrafter"/>
</dbReference>
<protein>
    <recommendedName>
        <fullName evidence="2">Rho-GAP domain-containing protein</fullName>
    </recommendedName>
</protein>
<comment type="caution">
    <text evidence="3">The sequence shown here is derived from an EMBL/GenBank/DDBJ whole genome shotgun (WGS) entry which is preliminary data.</text>
</comment>
<dbReference type="GO" id="GO:0005737">
    <property type="term" value="C:cytoplasm"/>
    <property type="evidence" value="ECO:0007669"/>
    <property type="project" value="TreeGrafter"/>
</dbReference>
<accession>A0AB34IFJ1</accession>
<dbReference type="InterPro" id="IPR025640">
    <property type="entry name" value="GYF_2"/>
</dbReference>
<reference evidence="3 4" key="1">
    <citation type="journal article" date="2024" name="Science">
        <title>Giant polyketide synthase enzymes in the biosynthesis of giant marine polyether toxins.</title>
        <authorList>
            <person name="Fallon T.R."/>
            <person name="Shende V.V."/>
            <person name="Wierzbicki I.H."/>
            <person name="Pendleton A.L."/>
            <person name="Watervoot N.F."/>
            <person name="Auber R.P."/>
            <person name="Gonzalez D.J."/>
            <person name="Wisecaver J.H."/>
            <person name="Moore B.S."/>
        </authorList>
    </citation>
    <scope>NUCLEOTIDE SEQUENCE [LARGE SCALE GENOMIC DNA]</scope>
    <source>
        <strain evidence="3 4">12B1</strain>
    </source>
</reference>
<dbReference type="SMART" id="SM00324">
    <property type="entry name" value="RhoGAP"/>
    <property type="match status" value="1"/>
</dbReference>
<evidence type="ECO:0000313" key="4">
    <source>
        <dbReference type="Proteomes" id="UP001515480"/>
    </source>
</evidence>
<proteinExistence type="predicted"/>
<dbReference type="CDD" id="cd00159">
    <property type="entry name" value="RhoGAP"/>
    <property type="match status" value="1"/>
</dbReference>
<dbReference type="PANTHER" id="PTHR45808:SF2">
    <property type="entry name" value="RHO GTPASE-ACTIVATING PROTEIN 68F"/>
    <property type="match status" value="1"/>
</dbReference>
<dbReference type="GO" id="GO:0007264">
    <property type="term" value="P:small GTPase-mediated signal transduction"/>
    <property type="evidence" value="ECO:0007669"/>
    <property type="project" value="TreeGrafter"/>
</dbReference>
<organism evidence="3 4">
    <name type="scientific">Prymnesium parvum</name>
    <name type="common">Toxic golden alga</name>
    <dbReference type="NCBI Taxonomy" id="97485"/>
    <lineage>
        <taxon>Eukaryota</taxon>
        <taxon>Haptista</taxon>
        <taxon>Haptophyta</taxon>
        <taxon>Prymnesiophyceae</taxon>
        <taxon>Prymnesiales</taxon>
        <taxon>Prymnesiaceae</taxon>
        <taxon>Prymnesium</taxon>
    </lineage>
</organism>
<dbReference type="Pfam" id="PF14237">
    <property type="entry name" value="GYF_2"/>
    <property type="match status" value="2"/>
</dbReference>
<dbReference type="AlphaFoldDB" id="A0AB34IFJ1"/>
<evidence type="ECO:0000313" key="3">
    <source>
        <dbReference type="EMBL" id="KAL1496602.1"/>
    </source>
</evidence>
<dbReference type="PROSITE" id="PS50238">
    <property type="entry name" value="RHOGAP"/>
    <property type="match status" value="1"/>
</dbReference>
<dbReference type="InterPro" id="IPR000198">
    <property type="entry name" value="RhoGAP_dom"/>
</dbReference>
<feature type="domain" description="Rho-GAP" evidence="2">
    <location>
        <begin position="185"/>
        <end position="382"/>
    </location>
</feature>
<name>A0AB34IFJ1_PRYPA</name>
<evidence type="ECO:0000256" key="1">
    <source>
        <dbReference type="SAM" id="MobiDB-lite"/>
    </source>
</evidence>
<evidence type="ECO:0000259" key="2">
    <source>
        <dbReference type="PROSITE" id="PS50238"/>
    </source>
</evidence>